<accession>A0A1L8R3U0</accession>
<dbReference type="STRING" id="317010.RU96_GL000867"/>
<proteinExistence type="predicted"/>
<dbReference type="Proteomes" id="UP000182835">
    <property type="component" value="Unassembled WGS sequence"/>
</dbReference>
<dbReference type="AlphaFoldDB" id="A0A1L8R3U0"/>
<protein>
    <submittedName>
        <fullName evidence="2">Uncharacterized protein</fullName>
    </submittedName>
</protein>
<evidence type="ECO:0000313" key="3">
    <source>
        <dbReference type="Proteomes" id="UP000182835"/>
    </source>
</evidence>
<feature type="region of interest" description="Disordered" evidence="1">
    <location>
        <begin position="1"/>
        <end position="23"/>
    </location>
</feature>
<sequence>MVKKTLPTNKKKGSKKRKQPQTSFFLIMQPPHLKSIVKNIPTAVEALRTVSEKTKKNLFFV</sequence>
<organism evidence="2 3">
    <name type="scientific">Enterococcus canintestini</name>
    <dbReference type="NCBI Taxonomy" id="317010"/>
    <lineage>
        <taxon>Bacteria</taxon>
        <taxon>Bacillati</taxon>
        <taxon>Bacillota</taxon>
        <taxon>Bacilli</taxon>
        <taxon>Lactobacillales</taxon>
        <taxon>Enterococcaceae</taxon>
        <taxon>Enterococcus</taxon>
    </lineage>
</organism>
<feature type="compositionally biased region" description="Basic residues" evidence="1">
    <location>
        <begin position="1"/>
        <end position="19"/>
    </location>
</feature>
<gene>
    <name evidence="2" type="ORF">RU96_GL000867</name>
</gene>
<evidence type="ECO:0000313" key="2">
    <source>
        <dbReference type="EMBL" id="OJG14414.1"/>
    </source>
</evidence>
<dbReference type="EMBL" id="JXKG01000018">
    <property type="protein sequence ID" value="OJG14414.1"/>
    <property type="molecule type" value="Genomic_DNA"/>
</dbReference>
<reference evidence="2 3" key="1">
    <citation type="submission" date="2014-12" db="EMBL/GenBank/DDBJ databases">
        <title>Draft genome sequences of 29 type strains of Enterococci.</title>
        <authorList>
            <person name="Zhong Z."/>
            <person name="Sun Z."/>
            <person name="Liu W."/>
            <person name="Zhang W."/>
            <person name="Zhang H."/>
        </authorList>
    </citation>
    <scope>NUCLEOTIDE SEQUENCE [LARGE SCALE GENOMIC DNA]</scope>
    <source>
        <strain evidence="2 3">DSM 21207</strain>
    </source>
</reference>
<name>A0A1L8R3U0_9ENTE</name>
<comment type="caution">
    <text evidence="2">The sequence shown here is derived from an EMBL/GenBank/DDBJ whole genome shotgun (WGS) entry which is preliminary data.</text>
</comment>
<evidence type="ECO:0000256" key="1">
    <source>
        <dbReference type="SAM" id="MobiDB-lite"/>
    </source>
</evidence>